<dbReference type="AlphaFoldDB" id="A0A8J3EII6"/>
<gene>
    <name evidence="2" type="ORF">GCM10011415_42040</name>
</gene>
<sequence>MRAMLLLLASLATAAAAQDTDFERVLLADTSGSLTSEELSIQREGYAATTTDP</sequence>
<dbReference type="RefSeq" id="WP_308421520.1">
    <property type="nucleotide sequence ID" value="NZ_BMJV01000013.1"/>
</dbReference>
<name>A0A8J3EII6_9RHOB</name>
<keyword evidence="3" id="KW-1185">Reference proteome</keyword>
<protein>
    <submittedName>
        <fullName evidence="2">Uncharacterized protein</fullName>
    </submittedName>
</protein>
<evidence type="ECO:0000313" key="2">
    <source>
        <dbReference type="EMBL" id="GGG87129.1"/>
    </source>
</evidence>
<feature type="signal peptide" evidence="1">
    <location>
        <begin position="1"/>
        <end position="17"/>
    </location>
</feature>
<accession>A0A8J3EII6</accession>
<evidence type="ECO:0000256" key="1">
    <source>
        <dbReference type="SAM" id="SignalP"/>
    </source>
</evidence>
<proteinExistence type="predicted"/>
<organism evidence="2 3">
    <name type="scientific">Salipiger pallidus</name>
    <dbReference type="NCBI Taxonomy" id="1775170"/>
    <lineage>
        <taxon>Bacteria</taxon>
        <taxon>Pseudomonadati</taxon>
        <taxon>Pseudomonadota</taxon>
        <taxon>Alphaproteobacteria</taxon>
        <taxon>Rhodobacterales</taxon>
        <taxon>Roseobacteraceae</taxon>
        <taxon>Salipiger</taxon>
    </lineage>
</organism>
<feature type="chain" id="PRO_5035244954" evidence="1">
    <location>
        <begin position="18"/>
        <end position="53"/>
    </location>
</feature>
<evidence type="ECO:0000313" key="3">
    <source>
        <dbReference type="Proteomes" id="UP000617145"/>
    </source>
</evidence>
<dbReference type="EMBL" id="BMJV01000013">
    <property type="protein sequence ID" value="GGG87129.1"/>
    <property type="molecule type" value="Genomic_DNA"/>
</dbReference>
<reference evidence="2" key="2">
    <citation type="submission" date="2020-09" db="EMBL/GenBank/DDBJ databases">
        <authorList>
            <person name="Sun Q."/>
            <person name="Zhou Y."/>
        </authorList>
    </citation>
    <scope>NUCLEOTIDE SEQUENCE</scope>
    <source>
        <strain evidence="2">CGMCC 1.15762</strain>
    </source>
</reference>
<reference evidence="2" key="1">
    <citation type="journal article" date="2014" name="Int. J. Syst. Evol. Microbiol.">
        <title>Complete genome sequence of Corynebacterium casei LMG S-19264T (=DSM 44701T), isolated from a smear-ripened cheese.</title>
        <authorList>
            <consortium name="US DOE Joint Genome Institute (JGI-PGF)"/>
            <person name="Walter F."/>
            <person name="Albersmeier A."/>
            <person name="Kalinowski J."/>
            <person name="Ruckert C."/>
        </authorList>
    </citation>
    <scope>NUCLEOTIDE SEQUENCE</scope>
    <source>
        <strain evidence="2">CGMCC 1.15762</strain>
    </source>
</reference>
<comment type="caution">
    <text evidence="2">The sequence shown here is derived from an EMBL/GenBank/DDBJ whole genome shotgun (WGS) entry which is preliminary data.</text>
</comment>
<dbReference type="Proteomes" id="UP000617145">
    <property type="component" value="Unassembled WGS sequence"/>
</dbReference>
<keyword evidence="1" id="KW-0732">Signal</keyword>